<dbReference type="Proteomes" id="UP000887159">
    <property type="component" value="Unassembled WGS sequence"/>
</dbReference>
<accession>A0A8X6SCG4</accession>
<sequence length="76" mass="8643">MSNVRDDWSACGPTWHVPSSSSSWITIKVMDYIKVYRPSLSVKRGVVTSNASARRAEGLMPDKSFVTRNLHIDEMW</sequence>
<protein>
    <submittedName>
        <fullName evidence="1">Uncharacterized protein</fullName>
    </submittedName>
</protein>
<gene>
    <name evidence="1" type="ORF">TNCV_4405811</name>
</gene>
<evidence type="ECO:0000313" key="1">
    <source>
        <dbReference type="EMBL" id="GFY05916.1"/>
    </source>
</evidence>
<dbReference type="EMBL" id="BMAU01021255">
    <property type="protein sequence ID" value="GFY05916.1"/>
    <property type="molecule type" value="Genomic_DNA"/>
</dbReference>
<dbReference type="AlphaFoldDB" id="A0A8X6SCG4"/>
<proteinExistence type="predicted"/>
<evidence type="ECO:0000313" key="2">
    <source>
        <dbReference type="Proteomes" id="UP000887159"/>
    </source>
</evidence>
<comment type="caution">
    <text evidence="1">The sequence shown here is derived from an EMBL/GenBank/DDBJ whole genome shotgun (WGS) entry which is preliminary data.</text>
</comment>
<name>A0A8X6SCG4_TRICX</name>
<organism evidence="1 2">
    <name type="scientific">Trichonephila clavipes</name>
    <name type="common">Golden silk orbweaver</name>
    <name type="synonym">Nephila clavipes</name>
    <dbReference type="NCBI Taxonomy" id="2585209"/>
    <lineage>
        <taxon>Eukaryota</taxon>
        <taxon>Metazoa</taxon>
        <taxon>Ecdysozoa</taxon>
        <taxon>Arthropoda</taxon>
        <taxon>Chelicerata</taxon>
        <taxon>Arachnida</taxon>
        <taxon>Araneae</taxon>
        <taxon>Araneomorphae</taxon>
        <taxon>Entelegynae</taxon>
        <taxon>Araneoidea</taxon>
        <taxon>Nephilidae</taxon>
        <taxon>Trichonephila</taxon>
    </lineage>
</organism>
<keyword evidence="2" id="KW-1185">Reference proteome</keyword>
<reference evidence="1" key="1">
    <citation type="submission" date="2020-08" db="EMBL/GenBank/DDBJ databases">
        <title>Multicomponent nature underlies the extraordinary mechanical properties of spider dragline silk.</title>
        <authorList>
            <person name="Kono N."/>
            <person name="Nakamura H."/>
            <person name="Mori M."/>
            <person name="Yoshida Y."/>
            <person name="Ohtoshi R."/>
            <person name="Malay A.D."/>
            <person name="Moran D.A.P."/>
            <person name="Tomita M."/>
            <person name="Numata K."/>
            <person name="Arakawa K."/>
        </authorList>
    </citation>
    <scope>NUCLEOTIDE SEQUENCE</scope>
</reference>